<dbReference type="EMBL" id="GBBK01000350">
    <property type="protein sequence ID" value="JAC24132.1"/>
    <property type="molecule type" value="mRNA"/>
</dbReference>
<dbReference type="AlphaFoldDB" id="A0A023FQN7"/>
<dbReference type="Pfam" id="PF02098">
    <property type="entry name" value="His_binding"/>
    <property type="match status" value="1"/>
</dbReference>
<evidence type="ECO:0000313" key="2">
    <source>
        <dbReference type="EMBL" id="JAC24132.1"/>
    </source>
</evidence>
<keyword evidence="1" id="KW-0732">Signal</keyword>
<dbReference type="GO" id="GO:0030682">
    <property type="term" value="P:symbiont-mediated perturbation of host defenses"/>
    <property type="evidence" value="ECO:0007669"/>
    <property type="project" value="InterPro"/>
</dbReference>
<dbReference type="GO" id="GO:0043176">
    <property type="term" value="F:amine binding"/>
    <property type="evidence" value="ECO:0007669"/>
    <property type="project" value="InterPro"/>
</dbReference>
<proteinExistence type="evidence at transcript level"/>
<accession>A0A023FQN7</accession>
<name>A0A023FQN7_AMBCJ</name>
<reference evidence="2" key="1">
    <citation type="submission" date="2014-03" db="EMBL/GenBank/DDBJ databases">
        <title>The sialotranscriptome of Amblyomma triste, Amblyomma parvum and Amblyomma cajennense ticks, uncovered by 454-based RNA-seq.</title>
        <authorList>
            <person name="Garcia G.R."/>
            <person name="Gardinassi L.G."/>
            <person name="Ribeiro J.M."/>
            <person name="Anatriello E."/>
            <person name="Ferreira B.R."/>
            <person name="Moreira H.N."/>
            <person name="Mafra C."/>
            <person name="Olegario M.M."/>
            <person name="Szabo P.J."/>
            <person name="Miranda-Santos I.K."/>
            <person name="Maruyama S.R."/>
        </authorList>
    </citation>
    <scope>NUCLEOTIDE SEQUENCE</scope>
    <source>
        <strain evidence="2">Uberlandia</strain>
        <tissue evidence="2">Salivary glands</tissue>
    </source>
</reference>
<protein>
    <submittedName>
        <fullName evidence="2">Putative secreted protein</fullName>
    </submittedName>
</protein>
<dbReference type="InterPro" id="IPR012674">
    <property type="entry name" value="Calycin"/>
</dbReference>
<evidence type="ECO:0000256" key="1">
    <source>
        <dbReference type="SAM" id="SignalP"/>
    </source>
</evidence>
<dbReference type="Gene3D" id="2.40.128.20">
    <property type="match status" value="1"/>
</dbReference>
<feature type="signal peptide" evidence="1">
    <location>
        <begin position="1"/>
        <end position="18"/>
    </location>
</feature>
<dbReference type="InterPro" id="IPR002970">
    <property type="entry name" value="Tick_his-bd"/>
</dbReference>
<dbReference type="SUPFAM" id="SSF50814">
    <property type="entry name" value="Lipocalins"/>
    <property type="match status" value="1"/>
</dbReference>
<feature type="chain" id="PRO_5001520093" evidence="1">
    <location>
        <begin position="19"/>
        <end position="195"/>
    </location>
</feature>
<sequence length="195" mass="21660">MIFTLALCLSVIAASAGGQVAESRDLNILSMVNVTERLVVVKRNHTTNTTFRCQSLLRVGTGNISSGYTYLLKARNGSDPDVIYVHSIVQVKLLLLAEGSGYMATYLDRTPGQKIATRYNLTLKQEDPRGGCFVIFVQRNDSHKGCELLVPASKWNHTIPETCHKYYNDSCTGDSILLYERNCRYDNLDSNVVGC</sequence>
<organism evidence="2">
    <name type="scientific">Amblyomma cajennense</name>
    <name type="common">Cayenne tick</name>
    <name type="synonym">Acarus cajennensis</name>
    <dbReference type="NCBI Taxonomy" id="34607"/>
    <lineage>
        <taxon>Eukaryota</taxon>
        <taxon>Metazoa</taxon>
        <taxon>Ecdysozoa</taxon>
        <taxon>Arthropoda</taxon>
        <taxon>Chelicerata</taxon>
        <taxon>Arachnida</taxon>
        <taxon>Acari</taxon>
        <taxon>Parasitiformes</taxon>
        <taxon>Ixodida</taxon>
        <taxon>Ixodoidea</taxon>
        <taxon>Ixodidae</taxon>
        <taxon>Amblyomminae</taxon>
        <taxon>Amblyomma</taxon>
    </lineage>
</organism>